<evidence type="ECO:0000313" key="1">
    <source>
        <dbReference type="Proteomes" id="UP000095286"/>
    </source>
</evidence>
<proteinExistence type="predicted"/>
<protein>
    <submittedName>
        <fullName evidence="2">Rpr2-domain-containing protein</fullName>
    </submittedName>
</protein>
<dbReference type="WBParaSite" id="RSKR_0000948100.1">
    <property type="protein sequence ID" value="RSKR_0000948100.1"/>
    <property type="gene ID" value="RSKR_0000948100"/>
</dbReference>
<dbReference type="Proteomes" id="UP000095286">
    <property type="component" value="Unplaced"/>
</dbReference>
<sequence length="221" mass="24566">MKRNAAFTSNVSNSEALLIAAQDSTDKKTINFLRNLSSKSSLPPILRSQLSFNANKISYDLFRTNKFAAKKVQCQNCYVVLSENLIGLRVVKKRKTKDVEAICKGCKQIIKLASLPQFQRKVLIDTIVKLTLTKGGQIADSKEQSTSKIVQKSETMDNKSLLKNEATNKKEVRPIVPIDTRGIANGKTKKNVSKLQLMMQKQQAEQSSSGLSSFFDSFGKS</sequence>
<reference evidence="2" key="1">
    <citation type="submission" date="2016-11" db="UniProtKB">
        <authorList>
            <consortium name="WormBaseParasite"/>
        </authorList>
    </citation>
    <scope>IDENTIFICATION</scope>
    <source>
        <strain evidence="2">KR3021</strain>
    </source>
</reference>
<organism evidence="1 2">
    <name type="scientific">Rhabditophanes sp. KR3021</name>
    <dbReference type="NCBI Taxonomy" id="114890"/>
    <lineage>
        <taxon>Eukaryota</taxon>
        <taxon>Metazoa</taxon>
        <taxon>Ecdysozoa</taxon>
        <taxon>Nematoda</taxon>
        <taxon>Chromadorea</taxon>
        <taxon>Rhabditida</taxon>
        <taxon>Tylenchina</taxon>
        <taxon>Panagrolaimomorpha</taxon>
        <taxon>Strongyloidoidea</taxon>
        <taxon>Alloionematidae</taxon>
        <taxon>Rhabditophanes</taxon>
    </lineage>
</organism>
<name>A0AC35U9D1_9BILA</name>
<accession>A0AC35U9D1</accession>
<evidence type="ECO:0000313" key="2">
    <source>
        <dbReference type="WBParaSite" id="RSKR_0000948100.1"/>
    </source>
</evidence>